<keyword evidence="2 6" id="KW-0813">Transport</keyword>
<feature type="transmembrane region" description="Helical" evidence="7">
    <location>
        <begin position="197"/>
        <end position="216"/>
    </location>
</feature>
<dbReference type="PROSITE" id="PS00221">
    <property type="entry name" value="MIP"/>
    <property type="match status" value="1"/>
</dbReference>
<feature type="transmembrane region" description="Helical" evidence="7">
    <location>
        <begin position="125"/>
        <end position="150"/>
    </location>
</feature>
<dbReference type="PANTHER" id="PTHR45724">
    <property type="entry name" value="AQUAPORIN NIP2-1"/>
    <property type="match status" value="1"/>
</dbReference>
<comment type="similarity">
    <text evidence="6">Belongs to the MIP/aquaporin (TC 1.A.8) family.</text>
</comment>
<feature type="transmembrane region" description="Helical" evidence="7">
    <location>
        <begin position="33"/>
        <end position="53"/>
    </location>
</feature>
<dbReference type="RefSeq" id="WP_313068130.1">
    <property type="nucleotide sequence ID" value="NZ_JACHJR010000001.1"/>
</dbReference>
<dbReference type="SUPFAM" id="SSF81338">
    <property type="entry name" value="Aquaporin-like"/>
    <property type="match status" value="1"/>
</dbReference>
<evidence type="ECO:0000256" key="3">
    <source>
        <dbReference type="ARBA" id="ARBA00022692"/>
    </source>
</evidence>
<comment type="subcellular location">
    <subcellularLocation>
        <location evidence="1">Membrane</location>
        <topology evidence="1">Multi-pass membrane protein</topology>
    </subcellularLocation>
</comment>
<name>A0A7W7S7M4_9ACTN</name>
<evidence type="ECO:0000256" key="5">
    <source>
        <dbReference type="ARBA" id="ARBA00023136"/>
    </source>
</evidence>
<evidence type="ECO:0000313" key="8">
    <source>
        <dbReference type="EMBL" id="MBB4945182.1"/>
    </source>
</evidence>
<dbReference type="Pfam" id="PF00230">
    <property type="entry name" value="MIP"/>
    <property type="match status" value="1"/>
</dbReference>
<evidence type="ECO:0000256" key="6">
    <source>
        <dbReference type="RuleBase" id="RU000477"/>
    </source>
</evidence>
<dbReference type="GO" id="GO:0015267">
    <property type="term" value="F:channel activity"/>
    <property type="evidence" value="ECO:0007669"/>
    <property type="project" value="InterPro"/>
</dbReference>
<dbReference type="InterPro" id="IPR034294">
    <property type="entry name" value="Aquaporin_transptr"/>
</dbReference>
<dbReference type="PRINTS" id="PR00783">
    <property type="entry name" value="MINTRINSICP"/>
</dbReference>
<dbReference type="Gene3D" id="1.20.1080.10">
    <property type="entry name" value="Glycerol uptake facilitator protein"/>
    <property type="match status" value="1"/>
</dbReference>
<dbReference type="PANTHER" id="PTHR45724:SF13">
    <property type="entry name" value="AQUAPORIN NIP1-1-RELATED"/>
    <property type="match status" value="1"/>
</dbReference>
<dbReference type="AlphaFoldDB" id="A0A7W7S7M4"/>
<dbReference type="InterPro" id="IPR000425">
    <property type="entry name" value="MIP"/>
</dbReference>
<keyword evidence="3 6" id="KW-0812">Transmembrane</keyword>
<keyword evidence="9" id="KW-1185">Reference proteome</keyword>
<dbReference type="GO" id="GO:0016020">
    <property type="term" value="C:membrane"/>
    <property type="evidence" value="ECO:0007669"/>
    <property type="project" value="UniProtKB-SubCell"/>
</dbReference>
<sequence length="239" mass="24334">MVEFALTAVLMFVVVTAVRWLLDPASPAYVADLNLALAVIGAVVAVLLLGLILSPPGRRSGAHLNPAVSVALWLMRAFPGRAVLPYAVAQLLGALAGTVLARLAWGPVLDAAALSDGLAQPSPGLAPLAVFALEAVSFAAMTLLTGFFLVHPEFVRPMPYAVAGAVGVIIALLGPVSGGAANPARQFAPALVSGNTVALWAYLTAPLLGAALGALAHHYLIPKCAPPQTYCLSGRPAPS</sequence>
<gene>
    <name evidence="8" type="ORF">F4556_000717</name>
</gene>
<protein>
    <submittedName>
        <fullName evidence="8">Glycerol uptake facilitator protein/aquaporin Z</fullName>
    </submittedName>
</protein>
<feature type="transmembrane region" description="Helical" evidence="7">
    <location>
        <begin position="157"/>
        <end position="177"/>
    </location>
</feature>
<dbReference type="InterPro" id="IPR023271">
    <property type="entry name" value="Aquaporin-like"/>
</dbReference>
<evidence type="ECO:0000256" key="2">
    <source>
        <dbReference type="ARBA" id="ARBA00022448"/>
    </source>
</evidence>
<keyword evidence="4 7" id="KW-1133">Transmembrane helix</keyword>
<evidence type="ECO:0000256" key="4">
    <source>
        <dbReference type="ARBA" id="ARBA00022989"/>
    </source>
</evidence>
<accession>A0A7W7S7M4</accession>
<proteinExistence type="inferred from homology"/>
<dbReference type="EMBL" id="JACHJR010000001">
    <property type="protein sequence ID" value="MBB4945182.1"/>
    <property type="molecule type" value="Genomic_DNA"/>
</dbReference>
<comment type="caution">
    <text evidence="8">The sequence shown here is derived from an EMBL/GenBank/DDBJ whole genome shotgun (WGS) entry which is preliminary data.</text>
</comment>
<dbReference type="InterPro" id="IPR022357">
    <property type="entry name" value="MIP_CS"/>
</dbReference>
<feature type="transmembrane region" description="Helical" evidence="7">
    <location>
        <begin position="83"/>
        <end position="105"/>
    </location>
</feature>
<evidence type="ECO:0000313" key="9">
    <source>
        <dbReference type="Proteomes" id="UP000573327"/>
    </source>
</evidence>
<organism evidence="8 9">
    <name type="scientific">Kitasatospora gansuensis</name>
    <dbReference type="NCBI Taxonomy" id="258050"/>
    <lineage>
        <taxon>Bacteria</taxon>
        <taxon>Bacillati</taxon>
        <taxon>Actinomycetota</taxon>
        <taxon>Actinomycetes</taxon>
        <taxon>Kitasatosporales</taxon>
        <taxon>Streptomycetaceae</taxon>
        <taxon>Kitasatospora</taxon>
    </lineage>
</organism>
<evidence type="ECO:0000256" key="1">
    <source>
        <dbReference type="ARBA" id="ARBA00004141"/>
    </source>
</evidence>
<dbReference type="Proteomes" id="UP000573327">
    <property type="component" value="Unassembled WGS sequence"/>
</dbReference>
<evidence type="ECO:0000256" key="7">
    <source>
        <dbReference type="SAM" id="Phobius"/>
    </source>
</evidence>
<reference evidence="8 9" key="1">
    <citation type="submission" date="2020-08" db="EMBL/GenBank/DDBJ databases">
        <title>Sequencing the genomes of 1000 actinobacteria strains.</title>
        <authorList>
            <person name="Klenk H.-P."/>
        </authorList>
    </citation>
    <scope>NUCLEOTIDE SEQUENCE [LARGE SCALE GENOMIC DNA]</scope>
    <source>
        <strain evidence="8 9">DSM 44786</strain>
    </source>
</reference>
<keyword evidence="5 7" id="KW-0472">Membrane</keyword>